<feature type="domain" description="N-acetyltransferase" evidence="1">
    <location>
        <begin position="1"/>
        <end position="155"/>
    </location>
</feature>
<dbReference type="PROSITE" id="PS51186">
    <property type="entry name" value="GNAT"/>
    <property type="match status" value="1"/>
</dbReference>
<dbReference type="Pfam" id="PF00583">
    <property type="entry name" value="Acetyltransf_1"/>
    <property type="match status" value="1"/>
</dbReference>
<name>A0A1R4GCS8_9MICO</name>
<dbReference type="Gene3D" id="3.40.630.30">
    <property type="match status" value="1"/>
</dbReference>
<dbReference type="Proteomes" id="UP000195787">
    <property type="component" value="Unassembled WGS sequence"/>
</dbReference>
<dbReference type="GO" id="GO:1990189">
    <property type="term" value="F:protein N-terminal-serine acetyltransferase activity"/>
    <property type="evidence" value="ECO:0007669"/>
    <property type="project" value="TreeGrafter"/>
</dbReference>
<dbReference type="SUPFAM" id="SSF55729">
    <property type="entry name" value="Acyl-CoA N-acyltransferases (Nat)"/>
    <property type="match status" value="1"/>
</dbReference>
<dbReference type="GO" id="GO:0005737">
    <property type="term" value="C:cytoplasm"/>
    <property type="evidence" value="ECO:0007669"/>
    <property type="project" value="TreeGrafter"/>
</dbReference>
<dbReference type="InterPro" id="IPR000182">
    <property type="entry name" value="GNAT_dom"/>
</dbReference>
<dbReference type="AlphaFoldDB" id="A0A1R4GCS8"/>
<keyword evidence="2" id="KW-0808">Transferase</keyword>
<dbReference type="InterPro" id="IPR016181">
    <property type="entry name" value="Acyl_CoA_acyltransferase"/>
</dbReference>
<accession>A0A1R4GCS8</accession>
<dbReference type="EMBL" id="FUHU01000043">
    <property type="protein sequence ID" value="SJM65981.1"/>
    <property type="molecule type" value="Genomic_DNA"/>
</dbReference>
<evidence type="ECO:0000259" key="1">
    <source>
        <dbReference type="PROSITE" id="PS51186"/>
    </source>
</evidence>
<reference evidence="2 3" key="1">
    <citation type="submission" date="2017-02" db="EMBL/GenBank/DDBJ databases">
        <authorList>
            <person name="Peterson S.W."/>
        </authorList>
    </citation>
    <scope>NUCLEOTIDE SEQUENCE [LARGE SCALE GENOMIC DNA]</scope>
    <source>
        <strain evidence="2 3">LMG 22410</strain>
    </source>
</reference>
<evidence type="ECO:0000313" key="2">
    <source>
        <dbReference type="EMBL" id="SJM65981.1"/>
    </source>
</evidence>
<keyword evidence="3" id="KW-1185">Reference proteome</keyword>
<dbReference type="PANTHER" id="PTHR43441:SF10">
    <property type="entry name" value="ACETYLTRANSFERASE"/>
    <property type="match status" value="1"/>
</dbReference>
<evidence type="ECO:0000313" key="3">
    <source>
        <dbReference type="Proteomes" id="UP000195787"/>
    </source>
</evidence>
<dbReference type="InterPro" id="IPR051908">
    <property type="entry name" value="Ribosomal_N-acetyltransferase"/>
</dbReference>
<dbReference type="GO" id="GO:0008999">
    <property type="term" value="F:protein-N-terminal-alanine acetyltransferase activity"/>
    <property type="evidence" value="ECO:0007669"/>
    <property type="project" value="TreeGrafter"/>
</dbReference>
<organism evidence="2 3">
    <name type="scientific">Agrococcus casei LMG 22410</name>
    <dbReference type="NCBI Taxonomy" id="1255656"/>
    <lineage>
        <taxon>Bacteria</taxon>
        <taxon>Bacillati</taxon>
        <taxon>Actinomycetota</taxon>
        <taxon>Actinomycetes</taxon>
        <taxon>Micrococcales</taxon>
        <taxon>Microbacteriaceae</taxon>
        <taxon>Agrococcus</taxon>
    </lineage>
</organism>
<sequence>MRILSPEADAAPVFAAFEAADDDLLRQAPPIRSVAAARFYVEHVAPNGWAIEHGGEFAGIVLATNRSSDHRSAWMSYWVSPRHRGLGLAAWALAAASDLLFADDFFRLELGARVNNPASVKTAERAGYLHEGISRAELEYDGVRHDVVRMARLATDPKPRLESRQP</sequence>
<proteinExistence type="predicted"/>
<gene>
    <name evidence="2" type="ORF">CZ674_10940</name>
</gene>
<dbReference type="PANTHER" id="PTHR43441">
    <property type="entry name" value="RIBOSOMAL-PROTEIN-SERINE ACETYLTRANSFERASE"/>
    <property type="match status" value="1"/>
</dbReference>
<protein>
    <submittedName>
        <fullName evidence="2">Putative acetyltransferase</fullName>
    </submittedName>
</protein>